<dbReference type="PROSITE" id="PS51257">
    <property type="entry name" value="PROKAR_LIPOPROTEIN"/>
    <property type="match status" value="1"/>
</dbReference>
<protein>
    <recommendedName>
        <fullName evidence="2">Cytochrome bc1 complex Rieske iron-sulfur subunit</fullName>
    </recommendedName>
    <alternativeName>
        <fullName evidence="8">Cytochrome bc1 reductase complex subunit QcrA</fullName>
    </alternativeName>
</protein>
<feature type="compositionally biased region" description="Pro residues" evidence="10">
    <location>
        <begin position="120"/>
        <end position="136"/>
    </location>
</feature>
<dbReference type="Proteomes" id="UP001500957">
    <property type="component" value="Unassembled WGS sequence"/>
</dbReference>
<comment type="caution">
    <text evidence="12">The sequence shown here is derived from an EMBL/GenBank/DDBJ whole genome shotgun (WGS) entry which is preliminary data.</text>
</comment>
<reference evidence="12 13" key="1">
    <citation type="journal article" date="2019" name="Int. J. Syst. Evol. Microbiol.">
        <title>The Global Catalogue of Microorganisms (GCM) 10K type strain sequencing project: providing services to taxonomists for standard genome sequencing and annotation.</title>
        <authorList>
            <consortium name="The Broad Institute Genomics Platform"/>
            <consortium name="The Broad Institute Genome Sequencing Center for Infectious Disease"/>
            <person name="Wu L."/>
            <person name="Ma J."/>
        </authorList>
    </citation>
    <scope>NUCLEOTIDE SEQUENCE [LARGE SCALE GENOMIC DNA]</scope>
    <source>
        <strain evidence="12 13">JCM 10671</strain>
    </source>
</reference>
<dbReference type="PANTHER" id="PTHR10134">
    <property type="entry name" value="CYTOCHROME B-C1 COMPLEX SUBUNIT RIESKE, MITOCHONDRIAL"/>
    <property type="match status" value="1"/>
</dbReference>
<evidence type="ECO:0000313" key="12">
    <source>
        <dbReference type="EMBL" id="GAA0624862.1"/>
    </source>
</evidence>
<feature type="region of interest" description="Disordered" evidence="10">
    <location>
        <begin position="28"/>
        <end position="152"/>
    </location>
</feature>
<dbReference type="CDD" id="cd03467">
    <property type="entry name" value="Rieske"/>
    <property type="match status" value="1"/>
</dbReference>
<dbReference type="Gene3D" id="2.102.10.10">
    <property type="entry name" value="Rieske [2Fe-2S] iron-sulphur domain"/>
    <property type="match status" value="1"/>
</dbReference>
<accession>A0ABN1GZW6</accession>
<dbReference type="RefSeq" id="WP_344606143.1">
    <property type="nucleotide sequence ID" value="NZ_BAAAHE010000024.1"/>
</dbReference>
<gene>
    <name evidence="12" type="ORF">GCM10009547_30100</name>
</gene>
<evidence type="ECO:0000256" key="3">
    <source>
        <dbReference type="ARBA" id="ARBA00022714"/>
    </source>
</evidence>
<keyword evidence="6" id="KW-0411">Iron-sulfur</keyword>
<evidence type="ECO:0000256" key="10">
    <source>
        <dbReference type="SAM" id="MobiDB-lite"/>
    </source>
</evidence>
<dbReference type="PROSITE" id="PS51296">
    <property type="entry name" value="RIESKE"/>
    <property type="match status" value="1"/>
</dbReference>
<keyword evidence="7" id="KW-1015">Disulfide bond</keyword>
<comment type="function">
    <text evidence="1">Iron-sulfur subunit of the cytochrome bc1 complex, an essential component of the respiratory electron transport chain required for ATP synthesis. The bc1 complex catalyzes the oxidation of menaquinol and the reduction of cytochrome c in the respiratory chain. The bc1 complex operates through a Q-cycle mechanism that couples electron transfer to generation of the proton gradient that drives ATP synthesis.</text>
</comment>
<evidence type="ECO:0000256" key="4">
    <source>
        <dbReference type="ARBA" id="ARBA00022723"/>
    </source>
</evidence>
<dbReference type="PRINTS" id="PR00162">
    <property type="entry name" value="RIESKE"/>
</dbReference>
<dbReference type="InterPro" id="IPR017941">
    <property type="entry name" value="Rieske_2Fe-2S"/>
</dbReference>
<dbReference type="SUPFAM" id="SSF50022">
    <property type="entry name" value="ISP domain"/>
    <property type="match status" value="1"/>
</dbReference>
<evidence type="ECO:0000256" key="2">
    <source>
        <dbReference type="ARBA" id="ARBA00015816"/>
    </source>
</evidence>
<organism evidence="12 13">
    <name type="scientific">Sporichthya brevicatena</name>
    <dbReference type="NCBI Taxonomy" id="171442"/>
    <lineage>
        <taxon>Bacteria</taxon>
        <taxon>Bacillati</taxon>
        <taxon>Actinomycetota</taxon>
        <taxon>Actinomycetes</taxon>
        <taxon>Sporichthyales</taxon>
        <taxon>Sporichthyaceae</taxon>
        <taxon>Sporichthya</taxon>
    </lineage>
</organism>
<feature type="domain" description="Rieske" evidence="11">
    <location>
        <begin position="137"/>
        <end position="229"/>
    </location>
</feature>
<keyword evidence="3" id="KW-0001">2Fe-2S</keyword>
<dbReference type="InterPro" id="IPR036922">
    <property type="entry name" value="Rieske_2Fe-2S_sf"/>
</dbReference>
<dbReference type="Pfam" id="PF00355">
    <property type="entry name" value="Rieske"/>
    <property type="match status" value="1"/>
</dbReference>
<keyword evidence="5" id="KW-0408">Iron</keyword>
<keyword evidence="13" id="KW-1185">Reference proteome</keyword>
<evidence type="ECO:0000259" key="11">
    <source>
        <dbReference type="PROSITE" id="PS51296"/>
    </source>
</evidence>
<evidence type="ECO:0000256" key="7">
    <source>
        <dbReference type="ARBA" id="ARBA00023157"/>
    </source>
</evidence>
<sequence>MVPRRVVLRGAFAVGLLGATGTLTGCGDDSPNAGGAAPATDLTATEPARTGRPTARPTSKSDVYQRSPEPRPARSTDPSNGTDPSAQPAATTDPTADPSGEPTVGSRRGDDLATARNEPTPEPTPSPSPTPEPLPPGAVARTSDIPVGGGKTFPEKKLVVTQPTPGQFRAFDARCTHLGCLVDKVEHGQIVCPCHGSRFSIDDGQPEEGPALLPLAAKPVAVDDAGNIRSE</sequence>
<proteinExistence type="predicted"/>
<dbReference type="EMBL" id="BAAAHE010000024">
    <property type="protein sequence ID" value="GAA0624862.1"/>
    <property type="molecule type" value="Genomic_DNA"/>
</dbReference>
<evidence type="ECO:0000256" key="6">
    <source>
        <dbReference type="ARBA" id="ARBA00023014"/>
    </source>
</evidence>
<dbReference type="InterPro" id="IPR014349">
    <property type="entry name" value="Rieske_Fe-S_prot"/>
</dbReference>
<keyword evidence="4" id="KW-0479">Metal-binding</keyword>
<evidence type="ECO:0000256" key="5">
    <source>
        <dbReference type="ARBA" id="ARBA00023004"/>
    </source>
</evidence>
<dbReference type="InterPro" id="IPR005805">
    <property type="entry name" value="Rieske_Fe-S_prot_C"/>
</dbReference>
<evidence type="ECO:0000313" key="13">
    <source>
        <dbReference type="Proteomes" id="UP001500957"/>
    </source>
</evidence>
<feature type="compositionally biased region" description="Low complexity" evidence="10">
    <location>
        <begin position="82"/>
        <end position="99"/>
    </location>
</feature>
<name>A0ABN1GZW6_9ACTN</name>
<evidence type="ECO:0000256" key="9">
    <source>
        <dbReference type="ARBA" id="ARBA00034078"/>
    </source>
</evidence>
<evidence type="ECO:0000256" key="8">
    <source>
        <dbReference type="ARBA" id="ARBA00029586"/>
    </source>
</evidence>
<comment type="cofactor">
    <cofactor evidence="9">
        <name>[2Fe-2S] cluster</name>
        <dbReference type="ChEBI" id="CHEBI:190135"/>
    </cofactor>
</comment>
<evidence type="ECO:0000256" key="1">
    <source>
        <dbReference type="ARBA" id="ARBA00002494"/>
    </source>
</evidence>